<reference evidence="6" key="1">
    <citation type="submission" date="2017-02" db="UniProtKB">
        <authorList>
            <consortium name="WormBaseParasite"/>
        </authorList>
    </citation>
    <scope>IDENTIFICATION</scope>
</reference>
<dbReference type="AlphaFoldDB" id="A0A0N4U729"/>
<feature type="transmembrane region" description="Helical" evidence="1">
    <location>
        <begin position="305"/>
        <end position="326"/>
    </location>
</feature>
<dbReference type="PANTHER" id="PTHR23028">
    <property type="entry name" value="ACETYLTRANSFERASE"/>
    <property type="match status" value="1"/>
</dbReference>
<evidence type="ECO:0000313" key="3">
    <source>
        <dbReference type="EMBL" id="VDN50028.1"/>
    </source>
</evidence>
<feature type="transmembrane region" description="Helical" evidence="1">
    <location>
        <begin position="33"/>
        <end position="50"/>
    </location>
</feature>
<keyword evidence="1" id="KW-1133">Transmembrane helix</keyword>
<sequence>MKFRKDIQGLRVLAIINLFLFHAYHIKFPNGCIGTDIFFVISGYLARVKLDRPFGIQGLKDYAVRRIKRLLPLYYSTIFIVIIYVRLCSASESVDHLSKKAFKAFTFVMDGAIQSRYFPEAVKSDSCMWSLPVTLQFHTVAPTLVNIRQKIDFITGLTGVSLWAISPLSFFISIDKRFHKIIATVATAWILANKLNWSIFYHRSVVFVADRSYSIYLTYLTYVLFTKATKESNISVNFQDQSTTASDSISMNHLLFDEKSLSRIIKLNQLNKAGNYPSLPGLKMIDDLPLISKLKKIGGSGNTSVVILGNSFAISALYYVVPAFGISKIRHIKLLSAPGCLPIYNIRAQFNRWPKCPEFFKETMNKTRSAWNKNLKNVEKLEELDMNQIFQYTAIR</sequence>
<dbReference type="Proteomes" id="UP000038040">
    <property type="component" value="Unplaced"/>
</dbReference>
<organism evidence="4 6">
    <name type="scientific">Dracunculus medinensis</name>
    <name type="common">Guinea worm</name>
    <dbReference type="NCBI Taxonomy" id="318479"/>
    <lineage>
        <taxon>Eukaryota</taxon>
        <taxon>Metazoa</taxon>
        <taxon>Ecdysozoa</taxon>
        <taxon>Nematoda</taxon>
        <taxon>Chromadorea</taxon>
        <taxon>Rhabditida</taxon>
        <taxon>Spirurina</taxon>
        <taxon>Dracunculoidea</taxon>
        <taxon>Dracunculidae</taxon>
        <taxon>Dracunculus</taxon>
    </lineage>
</organism>
<proteinExistence type="predicted"/>
<name>A0A0N4U729_DRAME</name>
<dbReference type="GO" id="GO:0016747">
    <property type="term" value="F:acyltransferase activity, transferring groups other than amino-acyl groups"/>
    <property type="evidence" value="ECO:0007669"/>
    <property type="project" value="InterPro"/>
</dbReference>
<evidence type="ECO:0000259" key="2">
    <source>
        <dbReference type="Pfam" id="PF01757"/>
    </source>
</evidence>
<dbReference type="Pfam" id="PF01757">
    <property type="entry name" value="Acyl_transf_3"/>
    <property type="match status" value="1"/>
</dbReference>
<dbReference type="InterPro" id="IPR050879">
    <property type="entry name" value="Acyltransferase_3"/>
</dbReference>
<dbReference type="STRING" id="318479.A0A0N4U729"/>
<dbReference type="Proteomes" id="UP000274756">
    <property type="component" value="Unassembled WGS sequence"/>
</dbReference>
<feature type="transmembrane region" description="Helical" evidence="1">
    <location>
        <begin position="153"/>
        <end position="174"/>
    </location>
</feature>
<evidence type="ECO:0000256" key="1">
    <source>
        <dbReference type="SAM" id="Phobius"/>
    </source>
</evidence>
<accession>A0A0N4U729</accession>
<protein>
    <submittedName>
        <fullName evidence="6">Acyl_transf_3 domain-containing protein</fullName>
    </submittedName>
</protein>
<gene>
    <name evidence="3" type="ORF">DME_LOCUS1</name>
</gene>
<reference evidence="3 5" key="2">
    <citation type="submission" date="2018-11" db="EMBL/GenBank/DDBJ databases">
        <authorList>
            <consortium name="Pathogen Informatics"/>
        </authorList>
    </citation>
    <scope>NUCLEOTIDE SEQUENCE [LARGE SCALE GENOMIC DNA]</scope>
</reference>
<dbReference type="WBParaSite" id="DME_0000277201-mRNA-1">
    <property type="protein sequence ID" value="DME_0000277201-mRNA-1"/>
    <property type="gene ID" value="DME_0000277201"/>
</dbReference>
<feature type="transmembrane region" description="Helical" evidence="1">
    <location>
        <begin position="9"/>
        <end position="27"/>
    </location>
</feature>
<feature type="transmembrane region" description="Helical" evidence="1">
    <location>
        <begin position="70"/>
        <end position="87"/>
    </location>
</feature>
<dbReference type="PANTHER" id="PTHR23028:SF53">
    <property type="entry name" value="ACYL_TRANSF_3 DOMAIN-CONTAINING PROTEIN"/>
    <property type="match status" value="1"/>
</dbReference>
<evidence type="ECO:0000313" key="6">
    <source>
        <dbReference type="WBParaSite" id="DME_0000277201-mRNA-1"/>
    </source>
</evidence>
<keyword evidence="5" id="KW-1185">Reference proteome</keyword>
<dbReference type="InterPro" id="IPR002656">
    <property type="entry name" value="Acyl_transf_3_dom"/>
</dbReference>
<feature type="domain" description="Acyltransferase 3" evidence="2">
    <location>
        <begin position="6"/>
        <end position="178"/>
    </location>
</feature>
<evidence type="ECO:0000313" key="4">
    <source>
        <dbReference type="Proteomes" id="UP000038040"/>
    </source>
</evidence>
<evidence type="ECO:0000313" key="5">
    <source>
        <dbReference type="Proteomes" id="UP000274756"/>
    </source>
</evidence>
<keyword evidence="1" id="KW-0812">Transmembrane</keyword>
<dbReference type="EMBL" id="UYYG01000001">
    <property type="protein sequence ID" value="VDN50028.1"/>
    <property type="molecule type" value="Genomic_DNA"/>
</dbReference>
<keyword evidence="1" id="KW-0472">Membrane</keyword>